<keyword evidence="2" id="KW-1185">Reference proteome</keyword>
<dbReference type="AlphaFoldDB" id="A0AAD4BE13"/>
<reference evidence="1" key="1">
    <citation type="submission" date="2019-10" db="EMBL/GenBank/DDBJ databases">
        <authorList>
            <consortium name="DOE Joint Genome Institute"/>
            <person name="Kuo A."/>
            <person name="Miyauchi S."/>
            <person name="Kiss E."/>
            <person name="Drula E."/>
            <person name="Kohler A."/>
            <person name="Sanchez-Garcia M."/>
            <person name="Andreopoulos B."/>
            <person name="Barry K.W."/>
            <person name="Bonito G."/>
            <person name="Buee M."/>
            <person name="Carver A."/>
            <person name="Chen C."/>
            <person name="Cichocki N."/>
            <person name="Clum A."/>
            <person name="Culley D."/>
            <person name="Crous P.W."/>
            <person name="Fauchery L."/>
            <person name="Girlanda M."/>
            <person name="Hayes R."/>
            <person name="Keri Z."/>
            <person name="LaButti K."/>
            <person name="Lipzen A."/>
            <person name="Lombard V."/>
            <person name="Magnuson J."/>
            <person name="Maillard F."/>
            <person name="Morin E."/>
            <person name="Murat C."/>
            <person name="Nolan M."/>
            <person name="Ohm R."/>
            <person name="Pangilinan J."/>
            <person name="Pereira M."/>
            <person name="Perotto S."/>
            <person name="Peter M."/>
            <person name="Riley R."/>
            <person name="Sitrit Y."/>
            <person name="Stielow B."/>
            <person name="Szollosi G."/>
            <person name="Zifcakova L."/>
            <person name="Stursova M."/>
            <person name="Spatafora J.W."/>
            <person name="Tedersoo L."/>
            <person name="Vaario L.-M."/>
            <person name="Yamada A."/>
            <person name="Yan M."/>
            <person name="Wang P."/>
            <person name="Xu J."/>
            <person name="Bruns T."/>
            <person name="Baldrian P."/>
            <person name="Vilgalys R."/>
            <person name="Henrissat B."/>
            <person name="Grigoriev I.V."/>
            <person name="Hibbett D."/>
            <person name="Nagy L.G."/>
            <person name="Martin F.M."/>
        </authorList>
    </citation>
    <scope>NUCLEOTIDE SEQUENCE</scope>
    <source>
        <strain evidence="1">BED1</strain>
    </source>
</reference>
<dbReference type="EMBL" id="WHUW01000140">
    <property type="protein sequence ID" value="KAF8421530.1"/>
    <property type="molecule type" value="Genomic_DNA"/>
</dbReference>
<protein>
    <submittedName>
        <fullName evidence="1">Uncharacterized protein</fullName>
    </submittedName>
</protein>
<reference evidence="1" key="2">
    <citation type="journal article" date="2020" name="Nat. Commun.">
        <title>Large-scale genome sequencing of mycorrhizal fungi provides insights into the early evolution of symbiotic traits.</title>
        <authorList>
            <person name="Miyauchi S."/>
            <person name="Kiss E."/>
            <person name="Kuo A."/>
            <person name="Drula E."/>
            <person name="Kohler A."/>
            <person name="Sanchez-Garcia M."/>
            <person name="Morin E."/>
            <person name="Andreopoulos B."/>
            <person name="Barry K.W."/>
            <person name="Bonito G."/>
            <person name="Buee M."/>
            <person name="Carver A."/>
            <person name="Chen C."/>
            <person name="Cichocki N."/>
            <person name="Clum A."/>
            <person name="Culley D."/>
            <person name="Crous P.W."/>
            <person name="Fauchery L."/>
            <person name="Girlanda M."/>
            <person name="Hayes R.D."/>
            <person name="Keri Z."/>
            <person name="LaButti K."/>
            <person name="Lipzen A."/>
            <person name="Lombard V."/>
            <person name="Magnuson J."/>
            <person name="Maillard F."/>
            <person name="Murat C."/>
            <person name="Nolan M."/>
            <person name="Ohm R.A."/>
            <person name="Pangilinan J."/>
            <person name="Pereira M.F."/>
            <person name="Perotto S."/>
            <person name="Peter M."/>
            <person name="Pfister S."/>
            <person name="Riley R."/>
            <person name="Sitrit Y."/>
            <person name="Stielow J.B."/>
            <person name="Szollosi G."/>
            <person name="Zifcakova L."/>
            <person name="Stursova M."/>
            <person name="Spatafora J.W."/>
            <person name="Tedersoo L."/>
            <person name="Vaario L.M."/>
            <person name="Yamada A."/>
            <person name="Yan M."/>
            <person name="Wang P."/>
            <person name="Xu J."/>
            <person name="Bruns T."/>
            <person name="Baldrian P."/>
            <person name="Vilgalys R."/>
            <person name="Dunand C."/>
            <person name="Henrissat B."/>
            <person name="Grigoriev I.V."/>
            <person name="Hibbett D."/>
            <person name="Nagy L.G."/>
            <person name="Martin F.M."/>
        </authorList>
    </citation>
    <scope>NUCLEOTIDE SEQUENCE</scope>
    <source>
        <strain evidence="1">BED1</strain>
    </source>
</reference>
<comment type="caution">
    <text evidence="1">The sequence shown here is derived from an EMBL/GenBank/DDBJ whole genome shotgun (WGS) entry which is preliminary data.</text>
</comment>
<evidence type="ECO:0000313" key="2">
    <source>
        <dbReference type="Proteomes" id="UP001194468"/>
    </source>
</evidence>
<evidence type="ECO:0000313" key="1">
    <source>
        <dbReference type="EMBL" id="KAF8421530.1"/>
    </source>
</evidence>
<proteinExistence type="predicted"/>
<dbReference type="Proteomes" id="UP001194468">
    <property type="component" value="Unassembled WGS sequence"/>
</dbReference>
<accession>A0AAD4BE13</accession>
<sequence length="71" mass="8264">MDAALIVCAYISASKQAWSFRLMKIREPRARLERQIEKFDHDNVYRELRQEAIQVDILIADPMLSNPLSTS</sequence>
<name>A0AAD4BE13_BOLED</name>
<organism evidence="1 2">
    <name type="scientific">Boletus edulis BED1</name>
    <dbReference type="NCBI Taxonomy" id="1328754"/>
    <lineage>
        <taxon>Eukaryota</taxon>
        <taxon>Fungi</taxon>
        <taxon>Dikarya</taxon>
        <taxon>Basidiomycota</taxon>
        <taxon>Agaricomycotina</taxon>
        <taxon>Agaricomycetes</taxon>
        <taxon>Agaricomycetidae</taxon>
        <taxon>Boletales</taxon>
        <taxon>Boletineae</taxon>
        <taxon>Boletaceae</taxon>
        <taxon>Boletoideae</taxon>
        <taxon>Boletus</taxon>
    </lineage>
</organism>
<gene>
    <name evidence="1" type="ORF">L210DRAFT_949720</name>
</gene>